<evidence type="ECO:0000313" key="5">
    <source>
        <dbReference type="Proteomes" id="UP000825935"/>
    </source>
</evidence>
<sequence length="219" mass="24332">MHTDLVFSSNKVETPGEVKQSQLSDERHGHATTHTAIGNPHGSALICQSSAPNAVMEQQAIIPNTAEGGESSRTSVNNSRNKSLQLQVPNTFSSHEQCNGNLPQRATGIRCARRNSADLSHVVSTFERETGVDDYHVRIKDQATEREEQDVGCITPTGKEHRIPESKYIECPPAPLKRRPAPMKRRGRHYQNNRRRVNGLLNPPDLQTGPESIRAIFDE</sequence>
<evidence type="ECO:0000313" key="4">
    <source>
        <dbReference type="EMBL" id="KAH7301045.1"/>
    </source>
</evidence>
<accession>A0A8T2RZP8</accession>
<gene>
    <name evidence="4" type="ORF">KP509_23G009600</name>
</gene>
<name>A0A8T2RZP8_CERRI</name>
<dbReference type="InterPro" id="IPR040389">
    <property type="entry name" value="SMR"/>
</dbReference>
<feature type="compositionally biased region" description="Basic residues" evidence="3">
    <location>
        <begin position="176"/>
        <end position="197"/>
    </location>
</feature>
<dbReference type="Proteomes" id="UP000825935">
    <property type="component" value="Chromosome 23"/>
</dbReference>
<proteinExistence type="predicted"/>
<dbReference type="AlphaFoldDB" id="A0A8T2RZP8"/>
<dbReference type="PANTHER" id="PTHR33142">
    <property type="entry name" value="CYCLIN-DEPENDENT PROTEIN KINASE INHIBITOR SMR13"/>
    <property type="match status" value="1"/>
</dbReference>
<reference evidence="4 5" key="1">
    <citation type="submission" date="2021-08" db="EMBL/GenBank/DDBJ databases">
        <title>WGS assembly of Ceratopteris richardii.</title>
        <authorList>
            <person name="Marchant D.B."/>
            <person name="Chen G."/>
            <person name="Jenkins J."/>
            <person name="Shu S."/>
            <person name="Leebens-Mack J."/>
            <person name="Grimwood J."/>
            <person name="Schmutz J."/>
            <person name="Soltis P."/>
            <person name="Soltis D."/>
            <person name="Chen Z.-H."/>
        </authorList>
    </citation>
    <scope>NUCLEOTIDE SEQUENCE [LARGE SCALE GENOMIC DNA]</scope>
    <source>
        <strain evidence="4">Whitten #5841</strain>
        <tissue evidence="4">Leaf</tissue>
    </source>
</reference>
<feature type="region of interest" description="Disordered" evidence="3">
    <location>
        <begin position="174"/>
        <end position="211"/>
    </location>
</feature>
<keyword evidence="5" id="KW-1185">Reference proteome</keyword>
<feature type="region of interest" description="Disordered" evidence="3">
    <location>
        <begin position="1"/>
        <end position="41"/>
    </location>
</feature>
<evidence type="ECO:0000256" key="1">
    <source>
        <dbReference type="ARBA" id="ARBA00023013"/>
    </source>
</evidence>
<protein>
    <submittedName>
        <fullName evidence="4">Uncharacterized protein</fullName>
    </submittedName>
</protein>
<keyword evidence="2" id="KW-0131">Cell cycle</keyword>
<comment type="caution">
    <text evidence="4">The sequence shown here is derived from an EMBL/GenBank/DDBJ whole genome shotgun (WGS) entry which is preliminary data.</text>
</comment>
<dbReference type="EMBL" id="CM035428">
    <property type="protein sequence ID" value="KAH7301045.1"/>
    <property type="molecule type" value="Genomic_DNA"/>
</dbReference>
<evidence type="ECO:0000256" key="2">
    <source>
        <dbReference type="ARBA" id="ARBA00023306"/>
    </source>
</evidence>
<keyword evidence="1" id="KW-0649">Protein kinase inhibitor</keyword>
<dbReference type="GO" id="GO:0005634">
    <property type="term" value="C:nucleus"/>
    <property type="evidence" value="ECO:0007669"/>
    <property type="project" value="TreeGrafter"/>
</dbReference>
<dbReference type="GO" id="GO:0032875">
    <property type="term" value="P:regulation of DNA endoreduplication"/>
    <property type="evidence" value="ECO:0007669"/>
    <property type="project" value="InterPro"/>
</dbReference>
<evidence type="ECO:0000256" key="3">
    <source>
        <dbReference type="SAM" id="MobiDB-lite"/>
    </source>
</evidence>
<dbReference type="PANTHER" id="PTHR33142:SF8">
    <property type="entry name" value="CYCLIN-DEPENDENT PROTEIN KINASE INHIBITOR SMR9"/>
    <property type="match status" value="1"/>
</dbReference>
<dbReference type="GO" id="GO:0004860">
    <property type="term" value="F:protein kinase inhibitor activity"/>
    <property type="evidence" value="ECO:0007669"/>
    <property type="project" value="UniProtKB-KW"/>
</dbReference>
<feature type="compositionally biased region" description="Polar residues" evidence="3">
    <location>
        <begin position="1"/>
        <end position="12"/>
    </location>
</feature>
<organism evidence="4 5">
    <name type="scientific">Ceratopteris richardii</name>
    <name type="common">Triangle waterfern</name>
    <dbReference type="NCBI Taxonomy" id="49495"/>
    <lineage>
        <taxon>Eukaryota</taxon>
        <taxon>Viridiplantae</taxon>
        <taxon>Streptophyta</taxon>
        <taxon>Embryophyta</taxon>
        <taxon>Tracheophyta</taxon>
        <taxon>Polypodiopsida</taxon>
        <taxon>Polypodiidae</taxon>
        <taxon>Polypodiales</taxon>
        <taxon>Pteridineae</taxon>
        <taxon>Pteridaceae</taxon>
        <taxon>Parkerioideae</taxon>
        <taxon>Ceratopteris</taxon>
    </lineage>
</organism>